<dbReference type="PIRSF" id="PIRSF027391">
    <property type="entry name" value="Hpre_diP_synt_I"/>
    <property type="match status" value="1"/>
</dbReference>
<organism evidence="2 3">
    <name type="scientific">Hathewaya proteolytica DSM 3090</name>
    <dbReference type="NCBI Taxonomy" id="1121331"/>
    <lineage>
        <taxon>Bacteria</taxon>
        <taxon>Bacillati</taxon>
        <taxon>Bacillota</taxon>
        <taxon>Clostridia</taxon>
        <taxon>Eubacteriales</taxon>
        <taxon>Clostridiaceae</taxon>
        <taxon>Hathewaya</taxon>
    </lineage>
</organism>
<evidence type="ECO:0000313" key="3">
    <source>
        <dbReference type="Proteomes" id="UP000183952"/>
    </source>
</evidence>
<dbReference type="STRING" id="1121331.SAMN02745248_02355"/>
<feature type="transmembrane region" description="Helical" evidence="1">
    <location>
        <begin position="41"/>
        <end position="61"/>
    </location>
</feature>
<gene>
    <name evidence="2" type="ORF">SAMN02745248_02355</name>
</gene>
<dbReference type="Proteomes" id="UP000183952">
    <property type="component" value="Unassembled WGS sequence"/>
</dbReference>
<accession>A0A1M6RSZ5</accession>
<reference evidence="2 3" key="1">
    <citation type="submission" date="2016-11" db="EMBL/GenBank/DDBJ databases">
        <authorList>
            <person name="Jaros S."/>
            <person name="Januszkiewicz K."/>
            <person name="Wedrychowicz H."/>
        </authorList>
    </citation>
    <scope>NUCLEOTIDE SEQUENCE [LARGE SCALE GENOMIC DNA]</scope>
    <source>
        <strain evidence="2 3">DSM 3090</strain>
    </source>
</reference>
<keyword evidence="1" id="KW-0812">Transmembrane</keyword>
<evidence type="ECO:0000256" key="1">
    <source>
        <dbReference type="SAM" id="Phobius"/>
    </source>
</evidence>
<keyword evidence="1" id="KW-0472">Membrane</keyword>
<evidence type="ECO:0000313" key="2">
    <source>
        <dbReference type="EMBL" id="SHK35397.1"/>
    </source>
</evidence>
<proteinExistence type="predicted"/>
<sequence length="161" mass="17258">MKSIRKITYLGLCLGIALIIFAIEAQIPVFFPGMKLGLANSVSLFLMYTMGPTEALIIMILRTFLGSVFAGNLFGFVFSLAGGLVSNLAMIALKTHYKEDISIISISVAGGVFHNVGQLLAAATVISDFKIFIYFPLLMASGMATGAFVGIVVNELVKRIK</sequence>
<dbReference type="EMBL" id="FRAD01000024">
    <property type="protein sequence ID" value="SHK35397.1"/>
    <property type="molecule type" value="Genomic_DNA"/>
</dbReference>
<dbReference type="InterPro" id="IPR010898">
    <property type="entry name" value="Hpre_diP_synth_I"/>
</dbReference>
<dbReference type="InterPro" id="IPR014535">
    <property type="entry name" value="Hpre_diP_synt_I"/>
</dbReference>
<protein>
    <submittedName>
        <fullName evidence="2">Heptaprenyl diphosphate synthase</fullName>
    </submittedName>
</protein>
<dbReference type="OrthoDB" id="9799095at2"/>
<dbReference type="AlphaFoldDB" id="A0A1M6RSZ5"/>
<feature type="transmembrane region" description="Helical" evidence="1">
    <location>
        <begin position="73"/>
        <end position="93"/>
    </location>
</feature>
<name>A0A1M6RSZ5_9CLOT</name>
<keyword evidence="3" id="KW-1185">Reference proteome</keyword>
<keyword evidence="1" id="KW-1133">Transmembrane helix</keyword>
<feature type="transmembrane region" description="Helical" evidence="1">
    <location>
        <begin position="131"/>
        <end position="153"/>
    </location>
</feature>
<dbReference type="Gene3D" id="1.10.1760.20">
    <property type="match status" value="1"/>
</dbReference>
<dbReference type="RefSeq" id="WP_072904273.1">
    <property type="nucleotide sequence ID" value="NZ_FRAD01000024.1"/>
</dbReference>
<dbReference type="Pfam" id="PF07456">
    <property type="entry name" value="Hpre_diP_synt_I"/>
    <property type="match status" value="1"/>
</dbReference>